<dbReference type="GO" id="GO:0016020">
    <property type="term" value="C:membrane"/>
    <property type="evidence" value="ECO:0007669"/>
    <property type="project" value="InterPro"/>
</dbReference>
<comment type="caution">
    <text evidence="2">The sequence shown here is derived from an EMBL/GenBank/DDBJ whole genome shotgun (WGS) entry which is preliminary data.</text>
</comment>
<dbReference type="GO" id="GO:0046873">
    <property type="term" value="F:metal ion transmembrane transporter activity"/>
    <property type="evidence" value="ECO:0007669"/>
    <property type="project" value="InterPro"/>
</dbReference>
<keyword evidence="1" id="KW-0812">Transmembrane</keyword>
<accession>A0AA40CIU4</accession>
<feature type="transmembrane region" description="Helical" evidence="1">
    <location>
        <begin position="286"/>
        <end position="306"/>
    </location>
</feature>
<feature type="transmembrane region" description="Helical" evidence="1">
    <location>
        <begin position="318"/>
        <end position="339"/>
    </location>
</feature>
<proteinExistence type="predicted"/>
<protein>
    <submittedName>
        <fullName evidence="2">Uncharacterized protein</fullName>
    </submittedName>
</protein>
<sequence length="369" mass="41418">MKSWSKADTPDRFNSNAPKRIRHYTLSLDSLDPCEIPESHHIKLSKDRGVVLFISSISMVTNRFGDFSKCLIISSIFGDRDVTKVASKAKAVWRKFAHHPQTARCLVFLLVLGALCRKMAKEYDTSVGYVDEFKAKDDAAASLAMLKSDPELKAIYNADGKLMSGVLRDRDGDVATYWLRGTKRSALYRMRTALNECVTCSLQAKQELEQQMQEYSKSHHLSPGLENLCQWYLGTFDKDHTRLTVVSARLEGLMESIDRSMEVFSNVATMVDSKTALNQSKTIQKLTYLTIAYLPLGLLTAIFAIPKEQDTVAETMGLAWYVGGLLIMFSVTTVTAIYIDELLSSIQNFPRKTVKMVKGLRKEEGGLPK</sequence>
<gene>
    <name evidence="2" type="ORF">B0T16DRAFT_236584</name>
</gene>
<evidence type="ECO:0000313" key="3">
    <source>
        <dbReference type="Proteomes" id="UP001174936"/>
    </source>
</evidence>
<reference evidence="2" key="1">
    <citation type="submission" date="2023-06" db="EMBL/GenBank/DDBJ databases">
        <title>Genome-scale phylogeny and comparative genomics of the fungal order Sordariales.</title>
        <authorList>
            <consortium name="Lawrence Berkeley National Laboratory"/>
            <person name="Hensen N."/>
            <person name="Bonometti L."/>
            <person name="Westerberg I."/>
            <person name="Brannstrom I.O."/>
            <person name="Guillou S."/>
            <person name="Cros-Aarteil S."/>
            <person name="Calhoun S."/>
            <person name="Haridas S."/>
            <person name="Kuo A."/>
            <person name="Mondo S."/>
            <person name="Pangilinan J."/>
            <person name="Riley R."/>
            <person name="Labutti K."/>
            <person name="Andreopoulos B."/>
            <person name="Lipzen A."/>
            <person name="Chen C."/>
            <person name="Yanf M."/>
            <person name="Daum C."/>
            <person name="Ng V."/>
            <person name="Clum A."/>
            <person name="Steindorff A."/>
            <person name="Ohm R."/>
            <person name="Martin F."/>
            <person name="Silar P."/>
            <person name="Natvig D."/>
            <person name="Lalanne C."/>
            <person name="Gautier V."/>
            <person name="Ament-Velasquez S.L."/>
            <person name="Kruys A."/>
            <person name="Hutchinson M.I."/>
            <person name="Powell A.J."/>
            <person name="Barry K."/>
            <person name="Miller A.N."/>
            <person name="Grigoriev I.V."/>
            <person name="Debuchy R."/>
            <person name="Gladieux P."/>
            <person name="Thoren M.H."/>
            <person name="Johannesson H."/>
        </authorList>
    </citation>
    <scope>NUCLEOTIDE SEQUENCE</scope>
    <source>
        <strain evidence="2">SMH2532-1</strain>
    </source>
</reference>
<keyword evidence="1" id="KW-0472">Membrane</keyword>
<dbReference type="Pfam" id="PF01544">
    <property type="entry name" value="CorA"/>
    <property type="match status" value="1"/>
</dbReference>
<dbReference type="InterPro" id="IPR002523">
    <property type="entry name" value="MgTranspt_CorA/ZnTranspt_ZntB"/>
</dbReference>
<dbReference type="Proteomes" id="UP001174936">
    <property type="component" value="Unassembled WGS sequence"/>
</dbReference>
<evidence type="ECO:0000313" key="2">
    <source>
        <dbReference type="EMBL" id="KAK0639083.1"/>
    </source>
</evidence>
<dbReference type="AlphaFoldDB" id="A0AA40CIU4"/>
<keyword evidence="1" id="KW-1133">Transmembrane helix</keyword>
<keyword evidence="3" id="KW-1185">Reference proteome</keyword>
<dbReference type="EMBL" id="JAULSV010000007">
    <property type="protein sequence ID" value="KAK0639083.1"/>
    <property type="molecule type" value="Genomic_DNA"/>
</dbReference>
<evidence type="ECO:0000256" key="1">
    <source>
        <dbReference type="SAM" id="Phobius"/>
    </source>
</evidence>
<organism evidence="2 3">
    <name type="scientific">Cercophora newfieldiana</name>
    <dbReference type="NCBI Taxonomy" id="92897"/>
    <lineage>
        <taxon>Eukaryota</taxon>
        <taxon>Fungi</taxon>
        <taxon>Dikarya</taxon>
        <taxon>Ascomycota</taxon>
        <taxon>Pezizomycotina</taxon>
        <taxon>Sordariomycetes</taxon>
        <taxon>Sordariomycetidae</taxon>
        <taxon>Sordariales</taxon>
        <taxon>Lasiosphaeriaceae</taxon>
        <taxon>Cercophora</taxon>
    </lineage>
</organism>
<name>A0AA40CIU4_9PEZI</name>